<dbReference type="PANTHER" id="PTHR30290">
    <property type="entry name" value="PERIPLASMIC BINDING COMPONENT OF ABC TRANSPORTER"/>
    <property type="match status" value="1"/>
</dbReference>
<reference evidence="6 7" key="2">
    <citation type="submission" date="2019-09" db="EMBL/GenBank/DDBJ databases">
        <authorList>
            <person name="Jin C."/>
        </authorList>
    </citation>
    <scope>NUCLEOTIDE SEQUENCE [LARGE SCALE GENOMIC DNA]</scope>
    <source>
        <strain evidence="6 7">BN140002</strain>
    </source>
</reference>
<dbReference type="PIRSF" id="PIRSF002741">
    <property type="entry name" value="MppA"/>
    <property type="match status" value="1"/>
</dbReference>
<name>A0A5B2VDW9_9HYPH</name>
<evidence type="ECO:0000259" key="5">
    <source>
        <dbReference type="Pfam" id="PF00496"/>
    </source>
</evidence>
<dbReference type="RefSeq" id="WP_149817767.1">
    <property type="nucleotide sequence ID" value="NZ_VUOA01000021.1"/>
</dbReference>
<comment type="caution">
    <text evidence="6">The sequence shown here is derived from an EMBL/GenBank/DDBJ whole genome shotgun (WGS) entry which is preliminary data.</text>
</comment>
<sequence>MRRFAQPILRAIALVLALLPGPPAAAGQPTHGLAMHGEPALPPGFSHFPYADPEAPKGGRLVLGLPGTFDGLNPHVVKGVAPDAVSRFVLQSLMVRSLDEPFTLYGLVANAVEIDAGRSRATFRLDPRARFSDGVALTARDVAFSFELLRSRGKPFHRASFAGVASVEVIDDQTIRFDMPDSGDRELPLLIGLMPIFPAHATDSESFEENTLKPMVGSGPYAVSEVRPGERVTLTRRPDYWGADLPTGRGLNNFDEIRYDFYRDANTLLEAFKAGLYDLRVENDPARWSTGYDFALAREGRIRREAVPVRTPKGMNAFVLNTRRPLLSDARVREALSLLFDFDWVNRNLYFAAMRRTASYFEGSDLASTGQPASAEERRLLEGVAIRDDVMEGRWLPPGSDGSGGDRAAAREALRLLGEAGFGLQNGTLRRRDTGEPLSFEILVTNRAQERLALNYAGSLARIGVTARVRVVDDVQYWRRLTSFDFDVVQWTWAASLSPGNEQRNRWSPAAAERSGSLNYAGVREPAVDRVIDAMLAAETRAAFVDAVRALDRLLLAGFYVVPLFNLPDQWLAFDAGLRKPVHRPLLGVPVELWWRESP</sequence>
<feature type="chain" id="PRO_5022894299" evidence="4">
    <location>
        <begin position="27"/>
        <end position="599"/>
    </location>
</feature>
<dbReference type="GO" id="GO:0030288">
    <property type="term" value="C:outer membrane-bounded periplasmic space"/>
    <property type="evidence" value="ECO:0007669"/>
    <property type="project" value="TreeGrafter"/>
</dbReference>
<dbReference type="Gene3D" id="3.40.190.10">
    <property type="entry name" value="Periplasmic binding protein-like II"/>
    <property type="match status" value="1"/>
</dbReference>
<reference evidence="6 7" key="1">
    <citation type="submission" date="2019-09" db="EMBL/GenBank/DDBJ databases">
        <title>Salinarimonas rosea gen. nov., sp. nov., a new member of the a-2 subgroup of the Proteobacteria.</title>
        <authorList>
            <person name="Liu J."/>
        </authorList>
    </citation>
    <scope>NUCLEOTIDE SEQUENCE [LARGE SCALE GENOMIC DNA]</scope>
    <source>
        <strain evidence="6 7">BN140002</strain>
    </source>
</reference>
<dbReference type="Proteomes" id="UP000323142">
    <property type="component" value="Unassembled WGS sequence"/>
</dbReference>
<dbReference type="Gene3D" id="3.10.105.10">
    <property type="entry name" value="Dipeptide-binding Protein, Domain 3"/>
    <property type="match status" value="1"/>
</dbReference>
<evidence type="ECO:0000256" key="1">
    <source>
        <dbReference type="ARBA" id="ARBA00004418"/>
    </source>
</evidence>
<feature type="signal peptide" evidence="4">
    <location>
        <begin position="1"/>
        <end position="26"/>
    </location>
</feature>
<dbReference type="AlphaFoldDB" id="A0A5B2VDW9"/>
<dbReference type="GO" id="GO:0042884">
    <property type="term" value="P:microcin transport"/>
    <property type="evidence" value="ECO:0007669"/>
    <property type="project" value="TreeGrafter"/>
</dbReference>
<dbReference type="Pfam" id="PF00496">
    <property type="entry name" value="SBP_bac_5"/>
    <property type="match status" value="1"/>
</dbReference>
<dbReference type="InterPro" id="IPR030678">
    <property type="entry name" value="Peptide/Ni-bd"/>
</dbReference>
<evidence type="ECO:0000256" key="2">
    <source>
        <dbReference type="ARBA" id="ARBA00005695"/>
    </source>
</evidence>
<dbReference type="GO" id="GO:1904680">
    <property type="term" value="F:peptide transmembrane transporter activity"/>
    <property type="evidence" value="ECO:0007669"/>
    <property type="project" value="TreeGrafter"/>
</dbReference>
<dbReference type="GO" id="GO:0015833">
    <property type="term" value="P:peptide transport"/>
    <property type="evidence" value="ECO:0007669"/>
    <property type="project" value="TreeGrafter"/>
</dbReference>
<protein>
    <submittedName>
        <fullName evidence="6">ABC transporter substrate-binding protein</fullName>
    </submittedName>
</protein>
<gene>
    <name evidence="6" type="ORF">F0L46_11935</name>
</gene>
<comment type="subcellular location">
    <subcellularLocation>
        <location evidence="1">Periplasm</location>
    </subcellularLocation>
</comment>
<organism evidence="6 7">
    <name type="scientific">Salinarimonas soli</name>
    <dbReference type="NCBI Taxonomy" id="1638099"/>
    <lineage>
        <taxon>Bacteria</taxon>
        <taxon>Pseudomonadati</taxon>
        <taxon>Pseudomonadota</taxon>
        <taxon>Alphaproteobacteria</taxon>
        <taxon>Hyphomicrobiales</taxon>
        <taxon>Salinarimonadaceae</taxon>
        <taxon>Salinarimonas</taxon>
    </lineage>
</organism>
<proteinExistence type="inferred from homology"/>
<accession>A0A5B2VDW9</accession>
<feature type="domain" description="Solute-binding protein family 5" evidence="5">
    <location>
        <begin position="105"/>
        <end position="507"/>
    </location>
</feature>
<keyword evidence="3 4" id="KW-0732">Signal</keyword>
<comment type="similarity">
    <text evidence="2">Belongs to the bacterial solute-binding protein 5 family.</text>
</comment>
<dbReference type="InterPro" id="IPR000914">
    <property type="entry name" value="SBP_5_dom"/>
</dbReference>
<keyword evidence="7" id="KW-1185">Reference proteome</keyword>
<evidence type="ECO:0000313" key="7">
    <source>
        <dbReference type="Proteomes" id="UP000323142"/>
    </source>
</evidence>
<dbReference type="SUPFAM" id="SSF53850">
    <property type="entry name" value="Periplasmic binding protein-like II"/>
    <property type="match status" value="1"/>
</dbReference>
<evidence type="ECO:0000256" key="4">
    <source>
        <dbReference type="SAM" id="SignalP"/>
    </source>
</evidence>
<dbReference type="CDD" id="cd08497">
    <property type="entry name" value="MbnE-like"/>
    <property type="match status" value="1"/>
</dbReference>
<dbReference type="OrthoDB" id="9803988at2"/>
<dbReference type="EMBL" id="VUOA01000021">
    <property type="protein sequence ID" value="KAA2236975.1"/>
    <property type="molecule type" value="Genomic_DNA"/>
</dbReference>
<evidence type="ECO:0000256" key="3">
    <source>
        <dbReference type="ARBA" id="ARBA00022729"/>
    </source>
</evidence>
<dbReference type="GO" id="GO:0043190">
    <property type="term" value="C:ATP-binding cassette (ABC) transporter complex"/>
    <property type="evidence" value="ECO:0007669"/>
    <property type="project" value="InterPro"/>
</dbReference>
<dbReference type="PANTHER" id="PTHR30290:SF64">
    <property type="entry name" value="ABC TRANSPORTER PERIPLASMIC BINDING PROTEIN"/>
    <property type="match status" value="1"/>
</dbReference>
<evidence type="ECO:0000313" key="6">
    <source>
        <dbReference type="EMBL" id="KAA2236975.1"/>
    </source>
</evidence>
<dbReference type="InterPro" id="IPR039424">
    <property type="entry name" value="SBP_5"/>
</dbReference>